<evidence type="ECO:0000256" key="1">
    <source>
        <dbReference type="SAM" id="MobiDB-lite"/>
    </source>
</evidence>
<evidence type="ECO:0000313" key="3">
    <source>
        <dbReference type="Proteomes" id="UP001500432"/>
    </source>
</evidence>
<protein>
    <submittedName>
        <fullName evidence="2">Uncharacterized protein</fullName>
    </submittedName>
</protein>
<name>A0ABN3BT21_9MICC</name>
<organism evidence="2 3">
    <name type="scientific">Sinomonas flava</name>
    <dbReference type="NCBI Taxonomy" id="496857"/>
    <lineage>
        <taxon>Bacteria</taxon>
        <taxon>Bacillati</taxon>
        <taxon>Actinomycetota</taxon>
        <taxon>Actinomycetes</taxon>
        <taxon>Micrococcales</taxon>
        <taxon>Micrococcaceae</taxon>
        <taxon>Sinomonas</taxon>
    </lineage>
</organism>
<dbReference type="EMBL" id="BAAAQW010000005">
    <property type="protein sequence ID" value="GAA2199918.1"/>
    <property type="molecule type" value="Genomic_DNA"/>
</dbReference>
<evidence type="ECO:0000313" key="2">
    <source>
        <dbReference type="EMBL" id="GAA2199918.1"/>
    </source>
</evidence>
<feature type="region of interest" description="Disordered" evidence="1">
    <location>
        <begin position="223"/>
        <end position="266"/>
    </location>
</feature>
<accession>A0ABN3BT21</accession>
<sequence>MASPFDDPEFAARLAQMGVVHRPGTAARMMDDLAPLLAAEGIDLNNLDADTDLDEVNAALDRATERHNLALFTPIGAQRVGALEVLRLFAESFTEGDEDEAAAVLAGVESDPAGDAPAISHLIGVSLGLLDSWHTNPGLHAALAATRVPRWRRTARAAATDVLALARKGHAFDSLKSLHRHGGLALFEGSALLVAASLSARAASEGVSVRDLAGRVLVDASPGRSAPAVLPGSSLHAPGSSFMRPQEASGTRGQRPAATRQGGARSARSADRALLRGFGAWLESAPSIAAPTVDDELKMMEMLVGIARGEGLDLHRATDVEPLIDLLWDPDLETSEALGAALETLHDYVHFRLDEGRNLDGWEEAHGAVEDALDDAGASGPLGAMVEDAEKVSPETRRRALAQTTLIAAVKDLLEWVGPGRPVTQTGGVRRGDIRQVAKMLGIRAVGVAKRVGDHRDEGAPVQALSMADVPLLAQWWEALSAAQVIRTNSSSVRPGPAAAEWSAEALPPLDLAERVAEIFVAATLAAPMKTGFGSIIVRESLPPLIHALAPEDVDVPDVAGFGHGPVWTLRNLERAGVVTFGASDSLQIPEGTRAAVARGVLLAAAHLAGTEDG</sequence>
<keyword evidence="3" id="KW-1185">Reference proteome</keyword>
<dbReference type="Proteomes" id="UP001500432">
    <property type="component" value="Unassembled WGS sequence"/>
</dbReference>
<gene>
    <name evidence="2" type="ORF">GCM10009849_18260</name>
</gene>
<feature type="compositionally biased region" description="Low complexity" evidence="1">
    <location>
        <begin position="257"/>
        <end position="266"/>
    </location>
</feature>
<comment type="caution">
    <text evidence="2">The sequence shown here is derived from an EMBL/GenBank/DDBJ whole genome shotgun (WGS) entry which is preliminary data.</text>
</comment>
<reference evidence="2 3" key="1">
    <citation type="journal article" date="2019" name="Int. J. Syst. Evol. Microbiol.">
        <title>The Global Catalogue of Microorganisms (GCM) 10K type strain sequencing project: providing services to taxonomists for standard genome sequencing and annotation.</title>
        <authorList>
            <consortium name="The Broad Institute Genomics Platform"/>
            <consortium name="The Broad Institute Genome Sequencing Center for Infectious Disease"/>
            <person name="Wu L."/>
            <person name="Ma J."/>
        </authorList>
    </citation>
    <scope>NUCLEOTIDE SEQUENCE [LARGE SCALE GENOMIC DNA]</scope>
    <source>
        <strain evidence="2 3">JCM 16034</strain>
    </source>
</reference>
<dbReference type="RefSeq" id="WP_344299388.1">
    <property type="nucleotide sequence ID" value="NZ_BAAAQW010000005.1"/>
</dbReference>
<proteinExistence type="predicted"/>